<evidence type="ECO:0000313" key="3">
    <source>
        <dbReference type="Proteomes" id="UP001642484"/>
    </source>
</evidence>
<dbReference type="Proteomes" id="UP001642484">
    <property type="component" value="Unassembled WGS sequence"/>
</dbReference>
<name>A0ABP0R821_9DINO</name>
<evidence type="ECO:0008006" key="4">
    <source>
        <dbReference type="Google" id="ProtNLM"/>
    </source>
</evidence>
<keyword evidence="3" id="KW-1185">Reference proteome</keyword>
<feature type="region of interest" description="Disordered" evidence="1">
    <location>
        <begin position="184"/>
        <end position="205"/>
    </location>
</feature>
<protein>
    <recommendedName>
        <fullName evidence="4">Secreted protein</fullName>
    </recommendedName>
</protein>
<evidence type="ECO:0000256" key="1">
    <source>
        <dbReference type="SAM" id="MobiDB-lite"/>
    </source>
</evidence>
<sequence>MLNVFLDFALNVLGGGGAIHTYMCVSMCIRSWGSVRVYDYDGNSKTLTTWPEPLCRHRACSCFFVFDVIVSCQYRCTRKTRASSISCPHATVHRLLHVNHMSIEDMAKHVCQLCDVRVCVDQEKSRTCCGKDRIGQMFRSRGSLWLRNGFKTDSAHWLLKAEKILTNPMQLPASADALSEPLEIGHGTGPIRHVPPRPGSRLRSM</sequence>
<dbReference type="EMBL" id="CAXAMN010025606">
    <property type="protein sequence ID" value="CAK9096448.1"/>
    <property type="molecule type" value="Genomic_DNA"/>
</dbReference>
<proteinExistence type="predicted"/>
<comment type="caution">
    <text evidence="2">The sequence shown here is derived from an EMBL/GenBank/DDBJ whole genome shotgun (WGS) entry which is preliminary data.</text>
</comment>
<accession>A0ABP0R821</accession>
<evidence type="ECO:0000313" key="2">
    <source>
        <dbReference type="EMBL" id="CAK9096448.1"/>
    </source>
</evidence>
<reference evidence="2 3" key="1">
    <citation type="submission" date="2024-02" db="EMBL/GenBank/DDBJ databases">
        <authorList>
            <person name="Chen Y."/>
            <person name="Shah S."/>
            <person name="Dougan E. K."/>
            <person name="Thang M."/>
            <person name="Chan C."/>
        </authorList>
    </citation>
    <scope>NUCLEOTIDE SEQUENCE [LARGE SCALE GENOMIC DNA]</scope>
</reference>
<gene>
    <name evidence="2" type="ORF">CCMP2556_LOCUS45858</name>
</gene>
<organism evidence="2 3">
    <name type="scientific">Durusdinium trenchii</name>
    <dbReference type="NCBI Taxonomy" id="1381693"/>
    <lineage>
        <taxon>Eukaryota</taxon>
        <taxon>Sar</taxon>
        <taxon>Alveolata</taxon>
        <taxon>Dinophyceae</taxon>
        <taxon>Suessiales</taxon>
        <taxon>Symbiodiniaceae</taxon>
        <taxon>Durusdinium</taxon>
    </lineage>
</organism>